<evidence type="ECO:0000313" key="2">
    <source>
        <dbReference type="EMBL" id="PJC21826.1"/>
    </source>
</evidence>
<dbReference type="Proteomes" id="UP000228781">
    <property type="component" value="Unassembled WGS sequence"/>
</dbReference>
<dbReference type="EMBL" id="PFSK01000048">
    <property type="protein sequence ID" value="PJC21826.1"/>
    <property type="molecule type" value="Genomic_DNA"/>
</dbReference>
<evidence type="ECO:0008006" key="4">
    <source>
        <dbReference type="Google" id="ProtNLM"/>
    </source>
</evidence>
<accession>A0A2M8EHT3</accession>
<dbReference type="Pfam" id="PF07676">
    <property type="entry name" value="PD40"/>
    <property type="match status" value="1"/>
</dbReference>
<comment type="similarity">
    <text evidence="1">Belongs to the TolB family.</text>
</comment>
<dbReference type="Gene3D" id="2.60.40.1120">
    <property type="entry name" value="Carboxypeptidase-like, regulatory domain"/>
    <property type="match status" value="1"/>
</dbReference>
<dbReference type="PANTHER" id="PTHR36842:SF1">
    <property type="entry name" value="PROTEIN TOLB"/>
    <property type="match status" value="1"/>
</dbReference>
<evidence type="ECO:0000256" key="1">
    <source>
        <dbReference type="ARBA" id="ARBA00009820"/>
    </source>
</evidence>
<organism evidence="2 3">
    <name type="scientific">candidate division WWE3 bacterium CG_4_9_14_0_2_um_filter_48_10</name>
    <dbReference type="NCBI Taxonomy" id="1975078"/>
    <lineage>
        <taxon>Bacteria</taxon>
        <taxon>Katanobacteria</taxon>
    </lineage>
</organism>
<protein>
    <recommendedName>
        <fullName evidence="4">PEGA domain-containing protein</fullName>
    </recommendedName>
</protein>
<name>A0A2M8EHT3_UNCKA</name>
<dbReference type="Pfam" id="PF13620">
    <property type="entry name" value="CarboxypepD_reg"/>
    <property type="match status" value="1"/>
</dbReference>
<gene>
    <name evidence="2" type="ORF">CO059_03100</name>
</gene>
<dbReference type="SUPFAM" id="SSF69304">
    <property type="entry name" value="Tricorn protease N-terminal domain"/>
    <property type="match status" value="1"/>
</dbReference>
<dbReference type="InterPro" id="IPR008969">
    <property type="entry name" value="CarboxyPept-like_regulatory"/>
</dbReference>
<dbReference type="SUPFAM" id="SSF49464">
    <property type="entry name" value="Carboxypeptidase regulatory domain-like"/>
    <property type="match status" value="1"/>
</dbReference>
<dbReference type="InterPro" id="IPR011042">
    <property type="entry name" value="6-blade_b-propeller_TolB-like"/>
</dbReference>
<comment type="caution">
    <text evidence="2">The sequence shown here is derived from an EMBL/GenBank/DDBJ whole genome shotgun (WGS) entry which is preliminary data.</text>
</comment>
<proteinExistence type="inferred from homology"/>
<dbReference type="Gene3D" id="2.120.10.30">
    <property type="entry name" value="TolB, C-terminal domain"/>
    <property type="match status" value="2"/>
</dbReference>
<dbReference type="AlphaFoldDB" id="A0A2M8EHT3"/>
<sequence length="495" mass="54355">DSQTGRPLVGVLVEARLDSARQADGQVLETDEQGKVFFEKLQAREVTFKVSLPGFKDFFQTMGLSRGPNKELVFSLQIATAELSGEAVDYVDGTPVAGAKVIAAGAETTTDKDGKFVLEEVIIGTPEVTISKEGYYDFRQTIELVKNVAKDMGEIKLLGKGKVVFDLNRDGNDAIYWAKLDGSDSVKIWENKAGFDDTSPYLSPDKQKIIFLSNRDNQKDEYGDLGRLLYYNEISGGALQRLSFDANPLPYGWIADGSGFVYETCFWSEEERREGEIKIVEVPALTVSTLVKSVDFGAEASLMAVALSPKSDWIALSVYSYGQPDKTGVYLVHSDGTGRKKIVAVAPWEYLRFSNDGKKVVYKETDESDYYSYDLAAGSAVKVSAPVPVLKDYSCTFGFCSGVIEVYSAAQKLRAFVDYRDGKSDVYLSKKDGTSERRVTFAGGVTDVYFAGPEDRYLVYSVDPTQDIYVIGLKEGSKPLKVTDISSGFAGVVPE</sequence>
<dbReference type="InterPro" id="IPR011659">
    <property type="entry name" value="WD40"/>
</dbReference>
<dbReference type="PANTHER" id="PTHR36842">
    <property type="entry name" value="PROTEIN TOLB HOMOLOG"/>
    <property type="match status" value="1"/>
</dbReference>
<feature type="non-terminal residue" evidence="2">
    <location>
        <position position="1"/>
    </location>
</feature>
<dbReference type="SUPFAM" id="SSF82171">
    <property type="entry name" value="DPP6 N-terminal domain-like"/>
    <property type="match status" value="1"/>
</dbReference>
<reference evidence="3" key="1">
    <citation type="submission" date="2017-09" db="EMBL/GenBank/DDBJ databases">
        <title>Depth-based differentiation of microbial function through sediment-hosted aquifers and enrichment of novel symbionts in the deep terrestrial subsurface.</title>
        <authorList>
            <person name="Probst A.J."/>
            <person name="Ladd B."/>
            <person name="Jarett J.K."/>
            <person name="Geller-Mcgrath D.E."/>
            <person name="Sieber C.M.K."/>
            <person name="Emerson J.B."/>
            <person name="Anantharaman K."/>
            <person name="Thomas B.C."/>
            <person name="Malmstrom R."/>
            <person name="Stieglmeier M."/>
            <person name="Klingl A."/>
            <person name="Woyke T."/>
            <person name="Ryan C.M."/>
            <person name="Banfield J.F."/>
        </authorList>
    </citation>
    <scope>NUCLEOTIDE SEQUENCE [LARGE SCALE GENOMIC DNA]</scope>
</reference>
<evidence type="ECO:0000313" key="3">
    <source>
        <dbReference type="Proteomes" id="UP000228781"/>
    </source>
</evidence>